<gene>
    <name evidence="1" type="ORF">ABXR19_16525</name>
</gene>
<organism evidence="1 2">
    <name type="scientific">Uliginosibacterium flavum</name>
    <dbReference type="NCBI Taxonomy" id="1396831"/>
    <lineage>
        <taxon>Bacteria</taxon>
        <taxon>Pseudomonadati</taxon>
        <taxon>Pseudomonadota</taxon>
        <taxon>Betaproteobacteria</taxon>
        <taxon>Rhodocyclales</taxon>
        <taxon>Zoogloeaceae</taxon>
        <taxon>Uliginosibacterium</taxon>
    </lineage>
</organism>
<keyword evidence="2" id="KW-1185">Reference proteome</keyword>
<comment type="caution">
    <text evidence="1">The sequence shown here is derived from an EMBL/GenBank/DDBJ whole genome shotgun (WGS) entry which is preliminary data.</text>
</comment>
<dbReference type="InterPro" id="IPR036188">
    <property type="entry name" value="FAD/NAD-bd_sf"/>
</dbReference>
<dbReference type="PANTHER" id="PTHR42923:SF39">
    <property type="entry name" value="AMINO OXIDASE"/>
    <property type="match status" value="1"/>
</dbReference>
<reference evidence="1 2" key="1">
    <citation type="submission" date="2024-07" db="EMBL/GenBank/DDBJ databases">
        <title>Uliginosibacterium flavum JJ3220;KACC:17644.</title>
        <authorList>
            <person name="Kim M.K."/>
        </authorList>
    </citation>
    <scope>NUCLEOTIDE SEQUENCE [LARGE SCALE GENOMIC DNA]</scope>
    <source>
        <strain evidence="1 2">KACC:17644</strain>
    </source>
</reference>
<dbReference type="RefSeq" id="WP_354602255.1">
    <property type="nucleotide sequence ID" value="NZ_JBEWZI010000022.1"/>
</dbReference>
<dbReference type="SUPFAM" id="SSF51905">
    <property type="entry name" value="FAD/NAD(P)-binding domain"/>
    <property type="match status" value="1"/>
</dbReference>
<evidence type="ECO:0000313" key="2">
    <source>
        <dbReference type="Proteomes" id="UP001549691"/>
    </source>
</evidence>
<protein>
    <submittedName>
        <fullName evidence="1">NAD(P)-binding protein</fullName>
    </submittedName>
</protein>
<sequence>MKRRDFLKLAATASLAGCSERLPWQAPPLNIHMPGMVLGHRLRDRLPTPNPTRERTVEVAILGSGVAGLFAGWRLAQAGFKDFCLLGGPEPFGNAAGSVAGGIACPTGAHYLPLPSMESTHVREMLAEFGVLRGDPHSLRPEYDERALVHAPDERLFIDGVWQEGLVPQQGVSTADQGQIQRFFAEIARLREARGKDGRRAFVIPLALSSADPAFTALAAETFAVWLSRQGFTAAPLRWYVDYCCRDDYGAGIEQVSAWAGLHYFASRGGHAANAEDGAVLTWPDGLQSLAQGLRTRIGAERGVEGMALRVREHKAGVEVLCFDAAKNEAFTLHAKRVIVAMPLHVAAHVVENLADFGFDKARDLPASASWLVSNFLLNRFPDETDPLQPLAWDNVVYGGKGLGWIVATHQWIRQAKPAQTVFTAYHALDNMPPQAMRAWLTNARPDELLALAQSDLKSAYGRGFARHAQQVDITVRGHAMATPTPGFLARPGIAALRAADRRIQFAHADLSGLSVFEEAAWWGEQAARRILGACRT</sequence>
<proteinExistence type="predicted"/>
<dbReference type="Proteomes" id="UP001549691">
    <property type="component" value="Unassembled WGS sequence"/>
</dbReference>
<dbReference type="InterPro" id="IPR050464">
    <property type="entry name" value="Zeta_carotene_desat/Oxidored"/>
</dbReference>
<evidence type="ECO:0000313" key="1">
    <source>
        <dbReference type="EMBL" id="MET7015798.1"/>
    </source>
</evidence>
<dbReference type="Gene3D" id="3.50.50.60">
    <property type="entry name" value="FAD/NAD(P)-binding domain"/>
    <property type="match status" value="1"/>
</dbReference>
<dbReference type="Pfam" id="PF13450">
    <property type="entry name" value="NAD_binding_8"/>
    <property type="match status" value="1"/>
</dbReference>
<accession>A0ABV2TQJ1</accession>
<dbReference type="PANTHER" id="PTHR42923">
    <property type="entry name" value="PROTOPORPHYRINOGEN OXIDASE"/>
    <property type="match status" value="1"/>
</dbReference>
<dbReference type="EMBL" id="JBEWZI010000022">
    <property type="protein sequence ID" value="MET7015798.1"/>
    <property type="molecule type" value="Genomic_DNA"/>
</dbReference>
<name>A0ABV2TQJ1_9RHOO</name>